<feature type="domain" description="Disease resistance protein winged helix" evidence="8">
    <location>
        <begin position="435"/>
        <end position="503"/>
    </location>
</feature>
<sequence length="1124" mass="127882">MESQQNPLEAAKTVIDPVVGELINLATSLIKDEYHLVQGVKEEVIKLSSNLTAIEAVLKIAEEKRLEETHLRDWLRKLKNAVWDAEDVLDTFRTNASLLKRKQEVRCFKPPLSLSKTSYKYDAAHKIKEISSKLELIAEERKKFHLDINFDGERPRMEEPTSSFPETACVFGRDDDKKRLVDLLLSDDYERVRNTSLIPIIGMGGLGKTTLARLLYNDRSVEKHFEFRMWVRVSVPFNLTSILREMMESYLEMPLAVDLSSSLVQSRFREFLPGKRFLLVLDDVWSVDYNKDWSPLLQLLEMGEKGSKVLVTTRNHKVAKIVDSRFSLLLECLPENESWSLFKNRAFRSGNLSSSVLKDLEDIGKGIVRNCGGLPLAVKAMGDHLQGIVEVSRWRKVMNKSINELEESINILPTLKLSYDYLPSHLKRCFEFCSIFPKSYDFDKEELVKLWMAQCFIQSHGIDRAEKIGIEYFDELLARSFFQVSTIHGKVQYRMHDLVHDLAQSVSSTYCCQVKDIKLCSFSKGYRHISLLSQDIEQSALKIVDSSIKLRTLLLPGDHVKDLGQAFGKIFDGLKYIRVLDLSSSVLLQLPKSIEKLKLLRYLDLSETDIKVLPDSICNLYNLQTLKMLGCPWLFSLPKDLGKLVNLHYLQLDEMFWFKCEALPPYIGKLINLHNLSAFRVGSKTGYGIEELKEMAYLQGTLHISTLENAVNAKEAKLSEKESLQKLVFEWSNRVINPRDEAAEERILEDLLPHSNIKELQICNYKSVGLPSWMRDGLLQNLVTLTLNHCTKTKILTLGQLPCLEALNIKGLQELEEWPNLQLPTLHRLKICDCPKLIRLPDISHKLGILKIKRCKSLNVLPVTPCLECLMVVDNPSLKDWNEVTVPLESKEEKSSLPTLAKLKMVNCPKISALPQVFSPTKLEITMCESLTTISSTEHMQHLQHLALDTCSYETLVGILPYASSLSSLIISNLENLVSFPKWPHLPELKALYIHCSKELVSLSQKESLRSLKSLKLLSIKDCPKLVSLPDEGLPVSLECLSINSCAIMDSLGPKEILKNLTSLKDLHIQDCPLIHSFPEDGLPASLQHLHIQNCPLITERCQKENGAGPEWPKIMNIPDLEID</sequence>
<dbReference type="Gene3D" id="1.10.10.10">
    <property type="entry name" value="Winged helix-like DNA-binding domain superfamily/Winged helix DNA-binding domain"/>
    <property type="match status" value="1"/>
</dbReference>
<accession>A0A067KTQ0</accession>
<dbReference type="InterPro" id="IPR002182">
    <property type="entry name" value="NB-ARC"/>
</dbReference>
<dbReference type="Pfam" id="PF18052">
    <property type="entry name" value="Rx_N"/>
    <property type="match status" value="1"/>
</dbReference>
<dbReference type="PANTHER" id="PTHR36766:SF70">
    <property type="entry name" value="DISEASE RESISTANCE PROTEIN RGA4"/>
    <property type="match status" value="1"/>
</dbReference>
<evidence type="ECO:0000256" key="3">
    <source>
        <dbReference type="ARBA" id="ARBA00022741"/>
    </source>
</evidence>
<name>A0A067KTQ0_JATCU</name>
<keyword evidence="1" id="KW-0433">Leucine-rich repeat</keyword>
<dbReference type="PRINTS" id="PR00364">
    <property type="entry name" value="DISEASERSIST"/>
</dbReference>
<dbReference type="GO" id="GO:0005524">
    <property type="term" value="F:ATP binding"/>
    <property type="evidence" value="ECO:0007669"/>
    <property type="project" value="UniProtKB-KW"/>
</dbReference>
<dbReference type="SUPFAM" id="SSF52540">
    <property type="entry name" value="P-loop containing nucleoside triphosphate hydrolases"/>
    <property type="match status" value="1"/>
</dbReference>
<gene>
    <name evidence="10" type="ORF">JCGZ_02621</name>
</gene>
<evidence type="ECO:0000259" key="6">
    <source>
        <dbReference type="Pfam" id="PF00931"/>
    </source>
</evidence>
<evidence type="ECO:0000256" key="2">
    <source>
        <dbReference type="ARBA" id="ARBA00022737"/>
    </source>
</evidence>
<protein>
    <submittedName>
        <fullName evidence="10">Uncharacterized protein</fullName>
    </submittedName>
</protein>
<feature type="domain" description="NB-ARC" evidence="6">
    <location>
        <begin position="175"/>
        <end position="348"/>
    </location>
</feature>
<dbReference type="Gene3D" id="1.20.5.4130">
    <property type="match status" value="1"/>
</dbReference>
<keyword evidence="11" id="KW-1185">Reference proteome</keyword>
<dbReference type="SUPFAM" id="SSF52058">
    <property type="entry name" value="L domain-like"/>
    <property type="match status" value="2"/>
</dbReference>
<evidence type="ECO:0000313" key="11">
    <source>
        <dbReference type="Proteomes" id="UP000027138"/>
    </source>
</evidence>
<dbReference type="EMBL" id="KK914347">
    <property type="protein sequence ID" value="KDP39601.1"/>
    <property type="molecule type" value="Genomic_DNA"/>
</dbReference>
<keyword evidence="2" id="KW-0677">Repeat</keyword>
<dbReference type="GO" id="GO:0051707">
    <property type="term" value="P:response to other organism"/>
    <property type="evidence" value="ECO:0007669"/>
    <property type="project" value="UniProtKB-ARBA"/>
</dbReference>
<dbReference type="Gene3D" id="3.80.10.10">
    <property type="entry name" value="Ribonuclease Inhibitor"/>
    <property type="match status" value="3"/>
</dbReference>
<dbReference type="FunFam" id="1.10.10.10:FF:000322">
    <property type="entry name" value="Probable disease resistance protein At1g63360"/>
    <property type="match status" value="1"/>
</dbReference>
<evidence type="ECO:0000256" key="5">
    <source>
        <dbReference type="ARBA" id="ARBA00022840"/>
    </source>
</evidence>
<dbReference type="InterPro" id="IPR042197">
    <property type="entry name" value="Apaf_helical"/>
</dbReference>
<dbReference type="OrthoDB" id="2973320at2759"/>
<evidence type="ECO:0000259" key="8">
    <source>
        <dbReference type="Pfam" id="PF23559"/>
    </source>
</evidence>
<dbReference type="PANTHER" id="PTHR36766">
    <property type="entry name" value="PLANT BROAD-SPECTRUM MILDEW RESISTANCE PROTEIN RPW8"/>
    <property type="match status" value="1"/>
</dbReference>
<dbReference type="KEGG" id="jcu:105632526"/>
<dbReference type="GO" id="GO:0043531">
    <property type="term" value="F:ADP binding"/>
    <property type="evidence" value="ECO:0007669"/>
    <property type="project" value="InterPro"/>
</dbReference>
<dbReference type="InterPro" id="IPR041118">
    <property type="entry name" value="Rx_N"/>
</dbReference>
<reference evidence="10 11" key="1">
    <citation type="journal article" date="2014" name="PLoS ONE">
        <title>Global Analysis of Gene Expression Profiles in Physic Nut (Jatropha curcas L.) Seedlings Exposed to Salt Stress.</title>
        <authorList>
            <person name="Zhang L."/>
            <person name="Zhang C."/>
            <person name="Wu P."/>
            <person name="Chen Y."/>
            <person name="Li M."/>
            <person name="Jiang H."/>
            <person name="Wu G."/>
        </authorList>
    </citation>
    <scope>NUCLEOTIDE SEQUENCE [LARGE SCALE GENOMIC DNA]</scope>
    <source>
        <strain evidence="11">cv. GZQX0401</strain>
        <tissue evidence="10">Young leaves</tissue>
    </source>
</reference>
<evidence type="ECO:0000256" key="1">
    <source>
        <dbReference type="ARBA" id="ARBA00022614"/>
    </source>
</evidence>
<dbReference type="InterPro" id="IPR032675">
    <property type="entry name" value="LRR_dom_sf"/>
</dbReference>
<dbReference type="Gene3D" id="1.10.8.430">
    <property type="entry name" value="Helical domain of apoptotic protease-activating factors"/>
    <property type="match status" value="1"/>
</dbReference>
<keyword evidence="4" id="KW-0611">Plant defense</keyword>
<feature type="domain" description="R13L1/DRL21-like LRR repeat region" evidence="9">
    <location>
        <begin position="689"/>
        <end position="811"/>
    </location>
</feature>
<dbReference type="Pfam" id="PF25019">
    <property type="entry name" value="LRR_R13L1-DRL21"/>
    <property type="match status" value="1"/>
</dbReference>
<dbReference type="GO" id="GO:0006952">
    <property type="term" value="P:defense response"/>
    <property type="evidence" value="ECO:0007669"/>
    <property type="project" value="UniProtKB-KW"/>
</dbReference>
<dbReference type="Pfam" id="PF00931">
    <property type="entry name" value="NB-ARC"/>
    <property type="match status" value="1"/>
</dbReference>
<dbReference type="Pfam" id="PF23559">
    <property type="entry name" value="WHD_DRP"/>
    <property type="match status" value="1"/>
</dbReference>
<keyword evidence="5" id="KW-0067">ATP-binding</keyword>
<organism evidence="10 11">
    <name type="scientific">Jatropha curcas</name>
    <name type="common">Barbados nut</name>
    <dbReference type="NCBI Taxonomy" id="180498"/>
    <lineage>
        <taxon>Eukaryota</taxon>
        <taxon>Viridiplantae</taxon>
        <taxon>Streptophyta</taxon>
        <taxon>Embryophyta</taxon>
        <taxon>Tracheophyta</taxon>
        <taxon>Spermatophyta</taxon>
        <taxon>Magnoliopsida</taxon>
        <taxon>eudicotyledons</taxon>
        <taxon>Gunneridae</taxon>
        <taxon>Pentapetalae</taxon>
        <taxon>rosids</taxon>
        <taxon>fabids</taxon>
        <taxon>Malpighiales</taxon>
        <taxon>Euphorbiaceae</taxon>
        <taxon>Crotonoideae</taxon>
        <taxon>Jatropheae</taxon>
        <taxon>Jatropha</taxon>
    </lineage>
</organism>
<feature type="domain" description="Disease resistance N-terminal" evidence="7">
    <location>
        <begin position="18"/>
        <end position="103"/>
    </location>
</feature>
<dbReference type="CDD" id="cd14798">
    <property type="entry name" value="RX-CC_like"/>
    <property type="match status" value="1"/>
</dbReference>
<keyword evidence="3" id="KW-0547">Nucleotide-binding</keyword>
<evidence type="ECO:0000313" key="10">
    <source>
        <dbReference type="EMBL" id="KDP39601.1"/>
    </source>
</evidence>
<evidence type="ECO:0000259" key="9">
    <source>
        <dbReference type="Pfam" id="PF25019"/>
    </source>
</evidence>
<dbReference type="InterPro" id="IPR027417">
    <property type="entry name" value="P-loop_NTPase"/>
</dbReference>
<dbReference type="AlphaFoldDB" id="A0A067KTQ0"/>
<dbReference type="InterPro" id="IPR036388">
    <property type="entry name" value="WH-like_DNA-bd_sf"/>
</dbReference>
<dbReference type="InterPro" id="IPR056789">
    <property type="entry name" value="LRR_R13L1-DRL21"/>
</dbReference>
<evidence type="ECO:0000259" key="7">
    <source>
        <dbReference type="Pfam" id="PF18052"/>
    </source>
</evidence>
<dbReference type="Proteomes" id="UP000027138">
    <property type="component" value="Unassembled WGS sequence"/>
</dbReference>
<proteinExistence type="predicted"/>
<dbReference type="InterPro" id="IPR058922">
    <property type="entry name" value="WHD_DRP"/>
</dbReference>
<dbReference type="InterPro" id="IPR038005">
    <property type="entry name" value="RX-like_CC"/>
</dbReference>
<dbReference type="Gene3D" id="3.40.50.300">
    <property type="entry name" value="P-loop containing nucleotide triphosphate hydrolases"/>
    <property type="match status" value="1"/>
</dbReference>
<evidence type="ECO:0000256" key="4">
    <source>
        <dbReference type="ARBA" id="ARBA00022821"/>
    </source>
</evidence>